<name>A0A3S4SIV6_9ACTO</name>
<dbReference type="Proteomes" id="UP000276899">
    <property type="component" value="Chromosome"/>
</dbReference>
<dbReference type="RefSeq" id="WP_026426713.1">
    <property type="nucleotide sequence ID" value="NZ_LR134363.1"/>
</dbReference>
<sequence>MPMTSPRGGRKALLIYTGRRDGLGNRVRALLSAQALAEAEDRELLYVWSTDAHFGPHMDDLWHFDAGRSVPWQVSRAMSPLFPLRDPRGTVIDERLRASRLWQIRSRGLPVTWSDPAWQEGAGGPRHWTEALRDLRPVDAIAERVGAIFDEHLRSRPYVGVQVRTHAVSHARTIETSPVEWFAQRMRQIRAEHPDVPFFLSCDTVGAQARLMQEFSGCVALEDKGGYNTTAGVRSALTDLYLLASAQHLVGAAHSSFVEMAVFLCDGVVPFERPDQPLEGPVDLSLALVDDPLRPAER</sequence>
<dbReference type="PANTHER" id="PTHR40743:SF1">
    <property type="entry name" value="POSSIBLE GLYCOSYLTRANSFERASE"/>
    <property type="match status" value="1"/>
</dbReference>
<reference evidence="1 2" key="1">
    <citation type="submission" date="2018-12" db="EMBL/GenBank/DDBJ databases">
        <authorList>
            <consortium name="Pathogen Informatics"/>
        </authorList>
    </citation>
    <scope>NUCLEOTIDE SEQUENCE [LARGE SCALE GENOMIC DNA]</scope>
    <source>
        <strain evidence="1 2">NCTC11923</strain>
    </source>
</reference>
<dbReference type="Gene3D" id="3.40.50.11350">
    <property type="match status" value="1"/>
</dbReference>
<evidence type="ECO:0000313" key="2">
    <source>
        <dbReference type="Proteomes" id="UP000276899"/>
    </source>
</evidence>
<proteinExistence type="predicted"/>
<accession>A0A3S4SIV6</accession>
<dbReference type="PANTHER" id="PTHR40743">
    <property type="entry name" value="NUCLEOTIDE-DIPHOSPHO-SUGAR TRANSFERASE CONTAINING PROTEIN"/>
    <property type="match status" value="1"/>
</dbReference>
<dbReference type="AlphaFoldDB" id="A0A3S4SIV6"/>
<gene>
    <name evidence="1" type="ORF">NCTC11923_00268</name>
</gene>
<organism evidence="1 2">
    <name type="scientific">Actinomyces slackii</name>
    <dbReference type="NCBI Taxonomy" id="52774"/>
    <lineage>
        <taxon>Bacteria</taxon>
        <taxon>Bacillati</taxon>
        <taxon>Actinomycetota</taxon>
        <taxon>Actinomycetes</taxon>
        <taxon>Actinomycetales</taxon>
        <taxon>Actinomycetaceae</taxon>
        <taxon>Actinomyces</taxon>
    </lineage>
</organism>
<evidence type="ECO:0000313" key="1">
    <source>
        <dbReference type="EMBL" id="VEG73659.1"/>
    </source>
</evidence>
<dbReference type="EMBL" id="LR134363">
    <property type="protein sequence ID" value="VEG73659.1"/>
    <property type="molecule type" value="Genomic_DNA"/>
</dbReference>
<dbReference type="KEGG" id="asla:NCTC11923_00268"/>
<keyword evidence="2" id="KW-1185">Reference proteome</keyword>
<protein>
    <submittedName>
        <fullName evidence="1">Uncharacterized protein</fullName>
    </submittedName>
</protein>
<dbReference type="STRING" id="1278298.GCA_000428685_01545"/>